<proteinExistence type="predicted"/>
<dbReference type="Pfam" id="PF07714">
    <property type="entry name" value="PK_Tyr_Ser-Thr"/>
    <property type="match status" value="1"/>
</dbReference>
<feature type="signal peptide" evidence="7">
    <location>
        <begin position="1"/>
        <end position="29"/>
    </location>
</feature>
<dbReference type="InterPro" id="IPR041616">
    <property type="entry name" value="PheRS_beta_core"/>
</dbReference>
<dbReference type="Pfam" id="PF00560">
    <property type="entry name" value="LRR_1"/>
    <property type="match status" value="1"/>
</dbReference>
<evidence type="ECO:0000256" key="2">
    <source>
        <dbReference type="ARBA" id="ARBA00022614"/>
    </source>
</evidence>
<evidence type="ECO:0000256" key="1">
    <source>
        <dbReference type="ARBA" id="ARBA00004370"/>
    </source>
</evidence>
<evidence type="ECO:0000313" key="12">
    <source>
        <dbReference type="Proteomes" id="UP000824890"/>
    </source>
</evidence>
<dbReference type="Pfam" id="PF12799">
    <property type="entry name" value="LRR_4"/>
    <property type="match status" value="1"/>
</dbReference>
<dbReference type="Gene3D" id="1.10.510.10">
    <property type="entry name" value="Transferase(Phosphotransferase) domain 1"/>
    <property type="match status" value="1"/>
</dbReference>
<dbReference type="Pfam" id="PF17759">
    <property type="entry name" value="tRNA_synthFbeta"/>
    <property type="match status" value="1"/>
</dbReference>
<evidence type="ECO:0000256" key="4">
    <source>
        <dbReference type="ARBA" id="ARBA00022737"/>
    </source>
</evidence>
<dbReference type="SUPFAM" id="SSF56112">
    <property type="entry name" value="Protein kinase-like (PK-like)"/>
    <property type="match status" value="1"/>
</dbReference>
<keyword evidence="2" id="KW-0433">Leucine-rich repeat</keyword>
<dbReference type="Gene3D" id="3.30.930.10">
    <property type="entry name" value="Bira Bifunctional Protein, Domain 2"/>
    <property type="match status" value="1"/>
</dbReference>
<dbReference type="InterPro" id="IPR001611">
    <property type="entry name" value="Leu-rich_rpt"/>
</dbReference>
<dbReference type="SUPFAM" id="SSF52058">
    <property type="entry name" value="L domain-like"/>
    <property type="match status" value="1"/>
</dbReference>
<dbReference type="InterPro" id="IPR025875">
    <property type="entry name" value="Leu-rich_rpt_4"/>
</dbReference>
<organism evidence="11 12">
    <name type="scientific">Brassica napus</name>
    <name type="common">Rape</name>
    <dbReference type="NCBI Taxonomy" id="3708"/>
    <lineage>
        <taxon>Eukaryota</taxon>
        <taxon>Viridiplantae</taxon>
        <taxon>Streptophyta</taxon>
        <taxon>Embryophyta</taxon>
        <taxon>Tracheophyta</taxon>
        <taxon>Spermatophyta</taxon>
        <taxon>Magnoliopsida</taxon>
        <taxon>eudicotyledons</taxon>
        <taxon>Gunneridae</taxon>
        <taxon>Pentapetalae</taxon>
        <taxon>rosids</taxon>
        <taxon>malvids</taxon>
        <taxon>Brassicales</taxon>
        <taxon>Brassicaceae</taxon>
        <taxon>Brassiceae</taxon>
        <taxon>Brassica</taxon>
    </lineage>
</organism>
<evidence type="ECO:0000256" key="3">
    <source>
        <dbReference type="ARBA" id="ARBA00022729"/>
    </source>
</evidence>
<evidence type="ECO:0000256" key="5">
    <source>
        <dbReference type="PROSITE-ProRule" id="PRU10141"/>
    </source>
</evidence>
<dbReference type="PROSITE" id="PS00107">
    <property type="entry name" value="PROTEIN_KINASE_ATP"/>
    <property type="match status" value="1"/>
</dbReference>
<dbReference type="InterPro" id="IPR017441">
    <property type="entry name" value="Protein_kinase_ATP_BS"/>
</dbReference>
<keyword evidence="5" id="KW-0067">ATP-binding</keyword>
<feature type="domain" description="Leucine-rich repeat-containing N-terminal plant-type" evidence="9">
    <location>
        <begin position="37"/>
        <end position="76"/>
    </location>
</feature>
<keyword evidence="6" id="KW-1133">Transmembrane helix</keyword>
<dbReference type="Gene3D" id="3.80.10.10">
    <property type="entry name" value="Ribonuclease Inhibitor"/>
    <property type="match status" value="1"/>
</dbReference>
<dbReference type="Proteomes" id="UP000824890">
    <property type="component" value="Unassembled WGS sequence"/>
</dbReference>
<dbReference type="EMBL" id="JAGKQM010000013">
    <property type="protein sequence ID" value="KAH0888317.1"/>
    <property type="molecule type" value="Genomic_DNA"/>
</dbReference>
<sequence length="611" mass="67487">MRSSTIVMMMRRSLVYLLGFLYLLTSVNGLLSSNGVNFEVQALMDIKASLHDPHGVLDSWDRDAVDPCSWTMVTCSSENFVIGLGTPSQNLSGTLSPSITNLTNLRIVLLQNNNITGKIPSEFGRLTRLETLDLSDNFFLGEVPFSLGYLRSLQYMRLNNNSLSGVIPLSLSNMTQLALLDLSYNNLSAPVPRFAAKTFSIIGNPLICPTGKEPDCNGTTLIPMSMNLNDTGAPLYTGRSKNHKMAIAVGASVGTVSVIFIAVGLFLWWRQRRNQNTFFDVKVSLGNLRRFGFRELQIATNNFSSKNLLGKGGYGNVYKGILGDNTVVAVKRLKDGNALGGEIQFQTEVEMINSHVTTAVRGTVGHIAPEYLSTGQSSEKTDVFGFGILLLELVTGQRALEFGKAANQKGAMLEWVKKIHQEKNLEVLVDKQLLKNKSYDEIELEEMVRVALLCTQYLPGHRPKMSEVVRMLEGDGLAERWEASQRSESGSKYSNRIFEISDVTLLDETKDVGASNRRHLAALYCGATSGFELVHGLVDRIMEVMGVPFLPNGDKTGYHINRSQYLPGRQASIIYKGKHIGNFGIVHPQVLNNFDITDSCSFVQMDIEAFL</sequence>
<keyword evidence="5" id="KW-0547">Nucleotide-binding</keyword>
<evidence type="ECO:0000259" key="8">
    <source>
        <dbReference type="Pfam" id="PF07714"/>
    </source>
</evidence>
<evidence type="ECO:0000313" key="11">
    <source>
        <dbReference type="EMBL" id="KAH0888317.1"/>
    </source>
</evidence>
<dbReference type="InterPro" id="IPR045864">
    <property type="entry name" value="aa-tRNA-synth_II/BPL/LPL"/>
</dbReference>
<evidence type="ECO:0000259" key="9">
    <source>
        <dbReference type="Pfam" id="PF08263"/>
    </source>
</evidence>
<keyword evidence="3 7" id="KW-0732">Signal</keyword>
<keyword evidence="6" id="KW-0472">Membrane</keyword>
<gene>
    <name evidence="11" type="ORF">HID58_050746</name>
</gene>
<dbReference type="Pfam" id="PF08263">
    <property type="entry name" value="LRRNT_2"/>
    <property type="match status" value="1"/>
</dbReference>
<evidence type="ECO:0000256" key="7">
    <source>
        <dbReference type="SAM" id="SignalP"/>
    </source>
</evidence>
<keyword evidence="12" id="KW-1185">Reference proteome</keyword>
<evidence type="ECO:0000256" key="6">
    <source>
        <dbReference type="SAM" id="Phobius"/>
    </source>
</evidence>
<keyword evidence="6" id="KW-0812">Transmembrane</keyword>
<feature type="binding site" evidence="5">
    <location>
        <position position="331"/>
    </location>
    <ligand>
        <name>ATP</name>
        <dbReference type="ChEBI" id="CHEBI:30616"/>
    </ligand>
</feature>
<dbReference type="InterPro" id="IPR011009">
    <property type="entry name" value="Kinase-like_dom_sf"/>
</dbReference>
<dbReference type="InterPro" id="IPR001245">
    <property type="entry name" value="Ser-Thr/Tyr_kinase_cat_dom"/>
</dbReference>
<feature type="domain" description="Serine-threonine/tyrosine-protein kinase catalytic" evidence="8">
    <location>
        <begin position="361"/>
        <end position="472"/>
    </location>
</feature>
<evidence type="ECO:0000259" key="10">
    <source>
        <dbReference type="Pfam" id="PF17759"/>
    </source>
</evidence>
<evidence type="ECO:0008006" key="13">
    <source>
        <dbReference type="Google" id="ProtNLM"/>
    </source>
</evidence>
<comment type="subcellular location">
    <subcellularLocation>
        <location evidence="1">Membrane</location>
    </subcellularLocation>
</comment>
<feature type="chain" id="PRO_5047089421" description="Protein kinase domain-containing protein" evidence="7">
    <location>
        <begin position="30"/>
        <end position="611"/>
    </location>
</feature>
<comment type="caution">
    <text evidence="11">The sequence shown here is derived from an EMBL/GenBank/DDBJ whole genome shotgun (WGS) entry which is preliminary data.</text>
</comment>
<reference evidence="11 12" key="1">
    <citation type="submission" date="2021-05" db="EMBL/GenBank/DDBJ databases">
        <title>Genome Assembly of Synthetic Allotetraploid Brassica napus Reveals Homoeologous Exchanges between Subgenomes.</title>
        <authorList>
            <person name="Davis J.T."/>
        </authorList>
    </citation>
    <scope>NUCLEOTIDE SEQUENCE [LARGE SCALE GENOMIC DNA]</scope>
    <source>
        <strain evidence="12">cv. Da-Ae</strain>
        <tissue evidence="11">Seedling</tissue>
    </source>
</reference>
<name>A0ABQ8A6Z6_BRANA</name>
<keyword evidence="4" id="KW-0677">Repeat</keyword>
<feature type="transmembrane region" description="Helical" evidence="6">
    <location>
        <begin position="245"/>
        <end position="269"/>
    </location>
</feature>
<protein>
    <recommendedName>
        <fullName evidence="13">Protein kinase domain-containing protein</fullName>
    </recommendedName>
</protein>
<dbReference type="InterPro" id="IPR032675">
    <property type="entry name" value="LRR_dom_sf"/>
</dbReference>
<dbReference type="Gene3D" id="3.30.200.20">
    <property type="entry name" value="Phosphorylase Kinase, domain 1"/>
    <property type="match status" value="1"/>
</dbReference>
<accession>A0ABQ8A6Z6</accession>
<dbReference type="PANTHER" id="PTHR47988">
    <property type="entry name" value="SOMATIC EMBRYOGENESIS RECEPTOR KINASE 1"/>
    <property type="match status" value="1"/>
</dbReference>
<dbReference type="SUPFAM" id="SSF55681">
    <property type="entry name" value="Class II aaRS and biotin synthetases"/>
    <property type="match status" value="1"/>
</dbReference>
<dbReference type="InterPro" id="IPR013210">
    <property type="entry name" value="LRR_N_plant-typ"/>
</dbReference>
<feature type="domain" description="Phenylalanyl tRNA synthetase beta chain core" evidence="10">
    <location>
        <begin position="495"/>
        <end position="607"/>
    </location>
</feature>